<evidence type="ECO:0000313" key="9">
    <source>
        <dbReference type="Proteomes" id="UP000823388"/>
    </source>
</evidence>
<keyword evidence="3 7" id="KW-0812">Transmembrane</keyword>
<dbReference type="GO" id="GO:0016788">
    <property type="term" value="F:hydrolase activity, acting on ester bonds"/>
    <property type="evidence" value="ECO:0007669"/>
    <property type="project" value="TreeGrafter"/>
</dbReference>
<feature type="chain" id="PRO_5035958595" description="Post-GPI attachment to proteins factor 3" evidence="7">
    <location>
        <begin position="26"/>
        <end position="319"/>
    </location>
</feature>
<protein>
    <recommendedName>
        <fullName evidence="7">Post-GPI attachment to proteins factor 3</fullName>
    </recommendedName>
</protein>
<dbReference type="Proteomes" id="UP000823388">
    <property type="component" value="Chromosome 5N"/>
</dbReference>
<dbReference type="PANTHER" id="PTHR13148:SF0">
    <property type="entry name" value="POST-GPI ATTACHMENT TO PROTEINS FACTOR 3"/>
    <property type="match status" value="1"/>
</dbReference>
<feature type="transmembrane region" description="Helical" evidence="7">
    <location>
        <begin position="128"/>
        <end position="148"/>
    </location>
</feature>
<dbReference type="EMBL" id="CM029046">
    <property type="protein sequence ID" value="KAG2586528.1"/>
    <property type="molecule type" value="Genomic_DNA"/>
</dbReference>
<keyword evidence="2 7" id="KW-0337">GPI-anchor biosynthesis</keyword>
<evidence type="ECO:0000313" key="8">
    <source>
        <dbReference type="EMBL" id="KAG2586528.1"/>
    </source>
</evidence>
<keyword evidence="6 7" id="KW-0472">Membrane</keyword>
<dbReference type="GO" id="GO:0000139">
    <property type="term" value="C:Golgi membrane"/>
    <property type="evidence" value="ECO:0007669"/>
    <property type="project" value="UniProtKB-SubCell"/>
</dbReference>
<dbReference type="AlphaFoldDB" id="A0A8T0RNX6"/>
<feature type="transmembrane region" description="Helical" evidence="7">
    <location>
        <begin position="226"/>
        <end position="245"/>
    </location>
</feature>
<organism evidence="8 9">
    <name type="scientific">Panicum virgatum</name>
    <name type="common">Blackwell switchgrass</name>
    <dbReference type="NCBI Taxonomy" id="38727"/>
    <lineage>
        <taxon>Eukaryota</taxon>
        <taxon>Viridiplantae</taxon>
        <taxon>Streptophyta</taxon>
        <taxon>Embryophyta</taxon>
        <taxon>Tracheophyta</taxon>
        <taxon>Spermatophyta</taxon>
        <taxon>Magnoliopsida</taxon>
        <taxon>Liliopsida</taxon>
        <taxon>Poales</taxon>
        <taxon>Poaceae</taxon>
        <taxon>PACMAD clade</taxon>
        <taxon>Panicoideae</taxon>
        <taxon>Panicodae</taxon>
        <taxon>Paniceae</taxon>
        <taxon>Panicinae</taxon>
        <taxon>Panicum</taxon>
        <taxon>Panicum sect. Hiantes</taxon>
    </lineage>
</organism>
<comment type="caution">
    <text evidence="8">The sequence shown here is derived from an EMBL/GenBank/DDBJ whole genome shotgun (WGS) entry which is preliminary data.</text>
</comment>
<evidence type="ECO:0000256" key="7">
    <source>
        <dbReference type="RuleBase" id="RU365066"/>
    </source>
</evidence>
<keyword evidence="9" id="KW-1185">Reference proteome</keyword>
<name>A0A8T0RNX6_PANVG</name>
<dbReference type="GO" id="GO:0006506">
    <property type="term" value="P:GPI anchor biosynthetic process"/>
    <property type="evidence" value="ECO:0007669"/>
    <property type="project" value="UniProtKB-KW"/>
</dbReference>
<proteinExistence type="inferred from homology"/>
<keyword evidence="4 7" id="KW-0732">Signal</keyword>
<comment type="caution">
    <text evidence="7">Lacks conserved residue(s) required for the propagation of feature annotation.</text>
</comment>
<comment type="function">
    <text evidence="7">Involved in the lipid remodeling steps of GPI-anchor maturation.</text>
</comment>
<feature type="transmembrane region" description="Helical" evidence="7">
    <location>
        <begin position="200"/>
        <end position="219"/>
    </location>
</feature>
<comment type="similarity">
    <text evidence="7">Belongs to the PGAP3 family.</text>
</comment>
<keyword evidence="7" id="KW-0333">Golgi apparatus</keyword>
<dbReference type="InterPro" id="IPR007217">
    <property type="entry name" value="Per1-like"/>
</dbReference>
<evidence type="ECO:0000256" key="6">
    <source>
        <dbReference type="ARBA" id="ARBA00023136"/>
    </source>
</evidence>
<evidence type="ECO:0000256" key="2">
    <source>
        <dbReference type="ARBA" id="ARBA00022502"/>
    </source>
</evidence>
<feature type="transmembrane region" description="Helical" evidence="7">
    <location>
        <begin position="169"/>
        <end position="188"/>
    </location>
</feature>
<sequence length="319" mass="36941">MGGSGWIVRLASLLALGLVLGSAEGSLGDADPRYRTCLKECQTTGIIGDNIISHCQNKENDTSVGGSWYDQEQIYMQWKQLNCRTDCRYFCMMQREGERQSLGMTPVKYHGKWPFLRISVFQEPLSTALSAINLLMHFTGWISFYLLVKYKLPLRPQTKRTYYEYTSLWHIYAILSMNAWFWSSIFHTRAFNVKDEATRVMFAAPILAFVTTHILYLNFYELDYGWNMKVCVVMAVVQLLTWAVWAGVTRHPSRLKIWTVVFGGALAMLLELYDFPPYMGYADAHSLWHASTIPLTYLWWSFIKDDAEFRTSMLIKKAK</sequence>
<evidence type="ECO:0000256" key="1">
    <source>
        <dbReference type="ARBA" id="ARBA00004127"/>
    </source>
</evidence>
<evidence type="ECO:0000256" key="4">
    <source>
        <dbReference type="ARBA" id="ARBA00022729"/>
    </source>
</evidence>
<dbReference type="PANTHER" id="PTHR13148">
    <property type="entry name" value="PER1-RELATED"/>
    <property type="match status" value="1"/>
</dbReference>
<evidence type="ECO:0000256" key="3">
    <source>
        <dbReference type="ARBA" id="ARBA00022692"/>
    </source>
</evidence>
<evidence type="ECO:0000256" key="5">
    <source>
        <dbReference type="ARBA" id="ARBA00022989"/>
    </source>
</evidence>
<feature type="transmembrane region" description="Helical" evidence="7">
    <location>
        <begin position="287"/>
        <end position="303"/>
    </location>
</feature>
<gene>
    <name evidence="8" type="ORF">PVAP13_5NG116900</name>
</gene>
<feature type="signal peptide" evidence="7">
    <location>
        <begin position="1"/>
        <end position="25"/>
    </location>
</feature>
<accession>A0A8T0RNX6</accession>
<dbReference type="GO" id="GO:0005789">
    <property type="term" value="C:endoplasmic reticulum membrane"/>
    <property type="evidence" value="ECO:0007669"/>
    <property type="project" value="TreeGrafter"/>
</dbReference>
<reference evidence="8" key="1">
    <citation type="submission" date="2020-05" db="EMBL/GenBank/DDBJ databases">
        <title>WGS assembly of Panicum virgatum.</title>
        <authorList>
            <person name="Lovell J.T."/>
            <person name="Jenkins J."/>
            <person name="Shu S."/>
            <person name="Juenger T.E."/>
            <person name="Schmutz J."/>
        </authorList>
    </citation>
    <scope>NUCLEOTIDE SEQUENCE</scope>
    <source>
        <strain evidence="8">AP13</strain>
    </source>
</reference>
<comment type="subcellular location">
    <subcellularLocation>
        <location evidence="1">Endomembrane system</location>
        <topology evidence="1">Multi-pass membrane protein</topology>
    </subcellularLocation>
    <subcellularLocation>
        <location evidence="7">Golgi apparatus membrane</location>
        <topology evidence="7">Multi-pass membrane protein</topology>
    </subcellularLocation>
</comment>
<keyword evidence="5 7" id="KW-1133">Transmembrane helix</keyword>
<dbReference type="Pfam" id="PF04080">
    <property type="entry name" value="Per1"/>
    <property type="match status" value="1"/>
</dbReference>